<dbReference type="GO" id="GO:0006235">
    <property type="term" value="P:dTTP biosynthetic process"/>
    <property type="evidence" value="ECO:0007669"/>
    <property type="project" value="UniProtKB-UniRule"/>
</dbReference>
<dbReference type="FunFam" id="3.40.50.300:FF:000225">
    <property type="entry name" value="Thymidylate kinase"/>
    <property type="match status" value="1"/>
</dbReference>
<keyword evidence="6 12" id="KW-0547">Nucleotide-binding</keyword>
<dbReference type="KEGG" id="hdi:HDIA_2381"/>
<dbReference type="GO" id="GO:0005829">
    <property type="term" value="C:cytosol"/>
    <property type="evidence" value="ECO:0007669"/>
    <property type="project" value="TreeGrafter"/>
</dbReference>
<dbReference type="HAMAP" id="MF_00165">
    <property type="entry name" value="Thymidylate_kinase"/>
    <property type="match status" value="1"/>
</dbReference>
<comment type="catalytic activity">
    <reaction evidence="10 12">
        <text>dTMP + ATP = dTDP + ADP</text>
        <dbReference type="Rhea" id="RHEA:13517"/>
        <dbReference type="ChEBI" id="CHEBI:30616"/>
        <dbReference type="ChEBI" id="CHEBI:58369"/>
        <dbReference type="ChEBI" id="CHEBI:63528"/>
        <dbReference type="ChEBI" id="CHEBI:456216"/>
        <dbReference type="EC" id="2.7.4.9"/>
    </reaction>
</comment>
<dbReference type="Gene3D" id="3.40.50.300">
    <property type="entry name" value="P-loop containing nucleotide triphosphate hydrolases"/>
    <property type="match status" value="1"/>
</dbReference>
<keyword evidence="4 12" id="KW-0808">Transferase</keyword>
<dbReference type="PANTHER" id="PTHR10344:SF4">
    <property type="entry name" value="UMP-CMP KINASE 2, MITOCHONDRIAL"/>
    <property type="match status" value="1"/>
</dbReference>
<dbReference type="InterPro" id="IPR018094">
    <property type="entry name" value="Thymidylate_kinase"/>
</dbReference>
<keyword evidence="8 12" id="KW-0067">ATP-binding</keyword>
<evidence type="ECO:0000256" key="12">
    <source>
        <dbReference type="HAMAP-Rule" id="MF_00165"/>
    </source>
</evidence>
<dbReference type="NCBIfam" id="TIGR00041">
    <property type="entry name" value="DTMP_kinase"/>
    <property type="match status" value="1"/>
</dbReference>
<evidence type="ECO:0000256" key="8">
    <source>
        <dbReference type="ARBA" id="ARBA00022840"/>
    </source>
</evidence>
<reference evidence="15" key="1">
    <citation type="submission" date="2017-09" db="EMBL/GenBank/DDBJ databases">
        <title>Genome sequence of Nannocystis excedens DSM 71.</title>
        <authorList>
            <person name="Blom J."/>
        </authorList>
    </citation>
    <scope>NUCLEOTIDE SEQUENCE [LARGE SCALE GENOMIC DNA]</scope>
    <source>
        <strain evidence="15">type strain: E19</strain>
    </source>
</reference>
<evidence type="ECO:0000256" key="6">
    <source>
        <dbReference type="ARBA" id="ARBA00022741"/>
    </source>
</evidence>
<dbReference type="SUPFAM" id="SSF52540">
    <property type="entry name" value="P-loop containing nucleoside triphosphate hydrolases"/>
    <property type="match status" value="1"/>
</dbReference>
<accession>A0A2C9D6H0</accession>
<dbReference type="GO" id="GO:0005524">
    <property type="term" value="F:ATP binding"/>
    <property type="evidence" value="ECO:0007669"/>
    <property type="project" value="UniProtKB-UniRule"/>
</dbReference>
<dbReference type="InterPro" id="IPR039430">
    <property type="entry name" value="Thymidylate_kin-like_dom"/>
</dbReference>
<dbReference type="PROSITE" id="PS01331">
    <property type="entry name" value="THYMIDYLATE_KINASE"/>
    <property type="match status" value="1"/>
</dbReference>
<name>A0A2C9D6H0_9HYPH</name>
<keyword evidence="15" id="KW-1185">Reference proteome</keyword>
<dbReference type="RefSeq" id="WP_173796219.1">
    <property type="nucleotide sequence ID" value="NZ_LT960614.1"/>
</dbReference>
<keyword evidence="7 12" id="KW-0418">Kinase</keyword>
<evidence type="ECO:0000256" key="3">
    <source>
        <dbReference type="ARBA" id="ARBA00017144"/>
    </source>
</evidence>
<keyword evidence="5 12" id="KW-0545">Nucleotide biosynthesis</keyword>
<dbReference type="PANTHER" id="PTHR10344">
    <property type="entry name" value="THYMIDYLATE KINASE"/>
    <property type="match status" value="1"/>
</dbReference>
<dbReference type="Proteomes" id="UP000223606">
    <property type="component" value="Chromosome 1"/>
</dbReference>
<evidence type="ECO:0000256" key="4">
    <source>
        <dbReference type="ARBA" id="ARBA00022679"/>
    </source>
</evidence>
<evidence type="ECO:0000313" key="14">
    <source>
        <dbReference type="EMBL" id="SON55922.1"/>
    </source>
</evidence>
<organism evidence="14 15">
    <name type="scientific">Hartmannibacter diazotrophicus</name>
    <dbReference type="NCBI Taxonomy" id="1482074"/>
    <lineage>
        <taxon>Bacteria</taxon>
        <taxon>Pseudomonadati</taxon>
        <taxon>Pseudomonadota</taxon>
        <taxon>Alphaproteobacteria</taxon>
        <taxon>Hyphomicrobiales</taxon>
        <taxon>Pleomorphomonadaceae</taxon>
        <taxon>Hartmannibacter</taxon>
    </lineage>
</organism>
<dbReference type="EC" id="2.7.4.9" evidence="2 12"/>
<comment type="function">
    <text evidence="11 12">Phosphorylation of dTMP to form dTDP in both de novo and salvage pathways of dTTP synthesis.</text>
</comment>
<evidence type="ECO:0000259" key="13">
    <source>
        <dbReference type="Pfam" id="PF02223"/>
    </source>
</evidence>
<dbReference type="GO" id="GO:0006227">
    <property type="term" value="P:dUDP biosynthetic process"/>
    <property type="evidence" value="ECO:0007669"/>
    <property type="project" value="TreeGrafter"/>
</dbReference>
<evidence type="ECO:0000256" key="9">
    <source>
        <dbReference type="ARBA" id="ARBA00029962"/>
    </source>
</evidence>
<dbReference type="GO" id="GO:0004798">
    <property type="term" value="F:dTMP kinase activity"/>
    <property type="evidence" value="ECO:0007669"/>
    <property type="project" value="UniProtKB-UniRule"/>
</dbReference>
<dbReference type="AlphaFoldDB" id="A0A2C9D6H0"/>
<evidence type="ECO:0000313" key="15">
    <source>
        <dbReference type="Proteomes" id="UP000223606"/>
    </source>
</evidence>
<protein>
    <recommendedName>
        <fullName evidence="3 12">Thymidylate kinase</fullName>
        <ecNumber evidence="2 12">2.7.4.9</ecNumber>
    </recommendedName>
    <alternativeName>
        <fullName evidence="9 12">dTMP kinase</fullName>
    </alternativeName>
</protein>
<dbReference type="InterPro" id="IPR018095">
    <property type="entry name" value="Thymidylate_kin_CS"/>
</dbReference>
<evidence type="ECO:0000256" key="2">
    <source>
        <dbReference type="ARBA" id="ARBA00012980"/>
    </source>
</evidence>
<evidence type="ECO:0000256" key="10">
    <source>
        <dbReference type="ARBA" id="ARBA00048743"/>
    </source>
</evidence>
<sequence>MTGRFITFEGGEGAGKSTQIAMLAAHLMTKGLTVNVTREPGGSPRAEAIREILLSGRARPLGPLGEAHLFAAARIDHIAETIRPALAQGQIVLCDRFVDSTRVYQGMSGGLDEATVADLEQAATGGLKPDLTFILDLPVSVGLARAARRSAGPDRFEDDAVAIHEARRQGFLTVAASEPERCRVIDADRAADDVAREIAAIADNLIMSPANGG</sequence>
<dbReference type="InterPro" id="IPR027417">
    <property type="entry name" value="P-loop_NTPase"/>
</dbReference>
<evidence type="ECO:0000256" key="11">
    <source>
        <dbReference type="ARBA" id="ARBA00057735"/>
    </source>
</evidence>
<evidence type="ECO:0000256" key="1">
    <source>
        <dbReference type="ARBA" id="ARBA00009776"/>
    </source>
</evidence>
<feature type="domain" description="Thymidylate kinase-like" evidence="13">
    <location>
        <begin position="8"/>
        <end position="198"/>
    </location>
</feature>
<feature type="binding site" evidence="12">
    <location>
        <begin position="10"/>
        <end position="17"/>
    </location>
    <ligand>
        <name>ATP</name>
        <dbReference type="ChEBI" id="CHEBI:30616"/>
    </ligand>
</feature>
<comment type="similarity">
    <text evidence="1 12">Belongs to the thymidylate kinase family.</text>
</comment>
<evidence type="ECO:0000256" key="7">
    <source>
        <dbReference type="ARBA" id="ARBA00022777"/>
    </source>
</evidence>
<dbReference type="Pfam" id="PF02223">
    <property type="entry name" value="Thymidylate_kin"/>
    <property type="match status" value="1"/>
</dbReference>
<dbReference type="CDD" id="cd01672">
    <property type="entry name" value="TMPK"/>
    <property type="match status" value="1"/>
</dbReference>
<evidence type="ECO:0000256" key="5">
    <source>
        <dbReference type="ARBA" id="ARBA00022727"/>
    </source>
</evidence>
<dbReference type="GO" id="GO:0006233">
    <property type="term" value="P:dTDP biosynthetic process"/>
    <property type="evidence" value="ECO:0007669"/>
    <property type="project" value="InterPro"/>
</dbReference>
<proteinExistence type="inferred from homology"/>
<gene>
    <name evidence="12 14" type="primary">tmk</name>
    <name evidence="14" type="ORF">HDIA_2381</name>
</gene>
<dbReference type="EMBL" id="LT960614">
    <property type="protein sequence ID" value="SON55922.1"/>
    <property type="molecule type" value="Genomic_DNA"/>
</dbReference>